<sequence>MADEPFILFKDDTALREVIDKLCVEAGFEPKVAFEGLEERTVADLVGAGLGVALIPFIPDVNESKISVIRVRNLQCSRRIYMVWKAEGYMSPAVTSFKNFIIKNL</sequence>
<keyword evidence="3" id="KW-0238">DNA-binding</keyword>
<dbReference type="Gene3D" id="3.40.190.290">
    <property type="match status" value="1"/>
</dbReference>
<evidence type="ECO:0000313" key="7">
    <source>
        <dbReference type="Proteomes" id="UP000391919"/>
    </source>
</evidence>
<evidence type="ECO:0000256" key="1">
    <source>
        <dbReference type="ARBA" id="ARBA00009437"/>
    </source>
</evidence>
<comment type="caution">
    <text evidence="6">The sequence shown here is derived from an EMBL/GenBank/DDBJ whole genome shotgun (WGS) entry which is preliminary data.</text>
</comment>
<keyword evidence="7" id="KW-1185">Reference proteome</keyword>
<evidence type="ECO:0000313" key="6">
    <source>
        <dbReference type="EMBL" id="GER69551.1"/>
    </source>
</evidence>
<organism evidence="6 7">
    <name type="scientific">Weizmannia acidilactici</name>
    <dbReference type="NCBI Taxonomy" id="2607726"/>
    <lineage>
        <taxon>Bacteria</taxon>
        <taxon>Bacillati</taxon>
        <taxon>Bacillota</taxon>
        <taxon>Bacilli</taxon>
        <taxon>Bacillales</taxon>
        <taxon>Bacillaceae</taxon>
        <taxon>Heyndrickxia</taxon>
    </lineage>
</organism>
<gene>
    <name evidence="6" type="ORF">BpJC7_08540</name>
</gene>
<dbReference type="AlphaFoldDB" id="A0A5J4JCR3"/>
<evidence type="ECO:0000259" key="5">
    <source>
        <dbReference type="Pfam" id="PF03466"/>
    </source>
</evidence>
<dbReference type="GO" id="GO:0003677">
    <property type="term" value="F:DNA binding"/>
    <property type="evidence" value="ECO:0007669"/>
    <property type="project" value="UniProtKB-KW"/>
</dbReference>
<keyword evidence="4" id="KW-0804">Transcription</keyword>
<dbReference type="EMBL" id="BKZQ01000007">
    <property type="protein sequence ID" value="GER69551.1"/>
    <property type="molecule type" value="Genomic_DNA"/>
</dbReference>
<keyword evidence="2" id="KW-0805">Transcription regulation</keyword>
<dbReference type="Proteomes" id="UP000391919">
    <property type="component" value="Unassembled WGS sequence"/>
</dbReference>
<feature type="domain" description="LysR substrate-binding" evidence="5">
    <location>
        <begin position="2"/>
        <end position="103"/>
    </location>
</feature>
<dbReference type="SUPFAM" id="SSF53850">
    <property type="entry name" value="Periplasmic binding protein-like II"/>
    <property type="match status" value="1"/>
</dbReference>
<evidence type="ECO:0000256" key="4">
    <source>
        <dbReference type="ARBA" id="ARBA00023163"/>
    </source>
</evidence>
<protein>
    <recommendedName>
        <fullName evidence="5">LysR substrate-binding domain-containing protein</fullName>
    </recommendedName>
</protein>
<dbReference type="Pfam" id="PF03466">
    <property type="entry name" value="LysR_substrate"/>
    <property type="match status" value="1"/>
</dbReference>
<dbReference type="InterPro" id="IPR005119">
    <property type="entry name" value="LysR_subst-bd"/>
</dbReference>
<dbReference type="GO" id="GO:0003700">
    <property type="term" value="F:DNA-binding transcription factor activity"/>
    <property type="evidence" value="ECO:0007669"/>
    <property type="project" value="TreeGrafter"/>
</dbReference>
<evidence type="ECO:0000256" key="3">
    <source>
        <dbReference type="ARBA" id="ARBA00023125"/>
    </source>
</evidence>
<proteinExistence type="inferred from homology"/>
<name>A0A5J4JCR3_9BACI</name>
<dbReference type="GO" id="GO:0032993">
    <property type="term" value="C:protein-DNA complex"/>
    <property type="evidence" value="ECO:0007669"/>
    <property type="project" value="TreeGrafter"/>
</dbReference>
<evidence type="ECO:0000256" key="2">
    <source>
        <dbReference type="ARBA" id="ARBA00023015"/>
    </source>
</evidence>
<comment type="similarity">
    <text evidence="1">Belongs to the LysR transcriptional regulatory family.</text>
</comment>
<dbReference type="PANTHER" id="PTHR30346:SF28">
    <property type="entry name" value="HTH-TYPE TRANSCRIPTIONAL REGULATOR CYNR"/>
    <property type="match status" value="1"/>
</dbReference>
<reference evidence="6 7" key="1">
    <citation type="submission" date="2019-09" db="EMBL/GenBank/DDBJ databases">
        <title>Draft genome sequence of Bacillus sp. JC-7.</title>
        <authorList>
            <person name="Tanaka N."/>
            <person name="Shiwa Y."/>
            <person name="Fujita N."/>
            <person name="Tanasupawat S."/>
        </authorList>
    </citation>
    <scope>NUCLEOTIDE SEQUENCE [LARGE SCALE GENOMIC DNA]</scope>
    <source>
        <strain evidence="6 7">JC-7</strain>
    </source>
</reference>
<accession>A0A5J4JCR3</accession>
<dbReference type="PANTHER" id="PTHR30346">
    <property type="entry name" value="TRANSCRIPTIONAL DUAL REGULATOR HCAR-RELATED"/>
    <property type="match status" value="1"/>
</dbReference>